<feature type="region of interest" description="Disordered" evidence="1">
    <location>
        <begin position="1"/>
        <end position="21"/>
    </location>
</feature>
<keyword evidence="3" id="KW-1185">Reference proteome</keyword>
<organism evidence="2 3">
    <name type="scientific">Polytolypa hystricis (strain UAMH7299)</name>
    <dbReference type="NCBI Taxonomy" id="1447883"/>
    <lineage>
        <taxon>Eukaryota</taxon>
        <taxon>Fungi</taxon>
        <taxon>Dikarya</taxon>
        <taxon>Ascomycota</taxon>
        <taxon>Pezizomycotina</taxon>
        <taxon>Eurotiomycetes</taxon>
        <taxon>Eurotiomycetidae</taxon>
        <taxon>Onygenales</taxon>
        <taxon>Onygenales incertae sedis</taxon>
        <taxon>Polytolypa</taxon>
    </lineage>
</organism>
<proteinExistence type="predicted"/>
<protein>
    <submittedName>
        <fullName evidence="2">Uncharacterized protein</fullName>
    </submittedName>
</protein>
<sequence>MQPLRDSAAKAASKVRSKVNQTSSPIYPWLFARNCDKDIQPVLKQWLQDKANLEYVSRRPSKSFKSDPSKNVVEAHAIVWTGKSGTLEAPYPGRYLVIIGLEYVDENNGLLILEDTKSLDHGKYILILGDDTMNFSNKGGGISLLVILDLD</sequence>
<dbReference type="Proteomes" id="UP000224634">
    <property type="component" value="Unassembled WGS sequence"/>
</dbReference>
<accession>A0A2B7YIB6</accession>
<dbReference type="OrthoDB" id="4181570at2759"/>
<evidence type="ECO:0000256" key="1">
    <source>
        <dbReference type="SAM" id="MobiDB-lite"/>
    </source>
</evidence>
<name>A0A2B7YIB6_POLH7</name>
<dbReference type="EMBL" id="PDNA01000037">
    <property type="protein sequence ID" value="PGH21286.1"/>
    <property type="molecule type" value="Genomic_DNA"/>
</dbReference>
<reference evidence="2 3" key="1">
    <citation type="submission" date="2017-10" db="EMBL/GenBank/DDBJ databases">
        <title>Comparative genomics in systemic dimorphic fungi from Ajellomycetaceae.</title>
        <authorList>
            <person name="Munoz J.F."/>
            <person name="Mcewen J.G."/>
            <person name="Clay O.K."/>
            <person name="Cuomo C.A."/>
        </authorList>
    </citation>
    <scope>NUCLEOTIDE SEQUENCE [LARGE SCALE GENOMIC DNA]</scope>
    <source>
        <strain evidence="2 3">UAMH7299</strain>
    </source>
</reference>
<dbReference type="AlphaFoldDB" id="A0A2B7YIB6"/>
<evidence type="ECO:0000313" key="3">
    <source>
        <dbReference type="Proteomes" id="UP000224634"/>
    </source>
</evidence>
<gene>
    <name evidence="2" type="ORF">AJ80_03336</name>
</gene>
<comment type="caution">
    <text evidence="2">The sequence shown here is derived from an EMBL/GenBank/DDBJ whole genome shotgun (WGS) entry which is preliminary data.</text>
</comment>
<evidence type="ECO:0000313" key="2">
    <source>
        <dbReference type="EMBL" id="PGH21286.1"/>
    </source>
</evidence>
<dbReference type="STRING" id="1447883.A0A2B7YIB6"/>